<evidence type="ECO:0000313" key="2">
    <source>
        <dbReference type="EMBL" id="KAL1006714.1"/>
    </source>
</evidence>
<dbReference type="SUPFAM" id="SSF51206">
    <property type="entry name" value="cAMP-binding domain-like"/>
    <property type="match status" value="2"/>
</dbReference>
<dbReference type="PROSITE" id="PS50042">
    <property type="entry name" value="CNMP_BINDING_3"/>
    <property type="match status" value="1"/>
</dbReference>
<evidence type="ECO:0000259" key="1">
    <source>
        <dbReference type="PROSITE" id="PS50042"/>
    </source>
</evidence>
<name>A0ABD0XCX3_UMBPY</name>
<dbReference type="EMBL" id="JAGEUA010000002">
    <property type="protein sequence ID" value="KAL1006714.1"/>
    <property type="molecule type" value="Genomic_DNA"/>
</dbReference>
<dbReference type="InterPro" id="IPR000595">
    <property type="entry name" value="cNMP-bd_dom"/>
</dbReference>
<dbReference type="Pfam" id="PF00027">
    <property type="entry name" value="cNMP_binding"/>
    <property type="match status" value="1"/>
</dbReference>
<organism evidence="2 3">
    <name type="scientific">Umbra pygmaea</name>
    <name type="common">Eastern mudminnow</name>
    <dbReference type="NCBI Taxonomy" id="75934"/>
    <lineage>
        <taxon>Eukaryota</taxon>
        <taxon>Metazoa</taxon>
        <taxon>Chordata</taxon>
        <taxon>Craniata</taxon>
        <taxon>Vertebrata</taxon>
        <taxon>Euteleostomi</taxon>
        <taxon>Actinopterygii</taxon>
        <taxon>Neopterygii</taxon>
        <taxon>Teleostei</taxon>
        <taxon>Protacanthopterygii</taxon>
        <taxon>Esociformes</taxon>
        <taxon>Umbridae</taxon>
        <taxon>Umbra</taxon>
    </lineage>
</organism>
<sequence length="445" mass="50511">MSLQLSSLQLTDCQKVLGVDYTNLKALCRINGLKLSDSNSYQSTEEAHKHFMNSYQKIFLRPQNLVIKKDSKIRDKLQASKSQVFQDMNRNQGHKRQTQETHMNYVIKALKKIPILRSQLEHRDIHKMLKVFPCLTAQLSRLELQQISTIAIVETWDRAQIIFGHNGFYLILKGSVRLYSQETSNKAVDPKGPVLGVGASFGSFEPPSPTGTEVDLTAQCTLTQEPCEILQISHSGYARLKKEIQAHIYVLKETLIQGCQFYLQWPKFSIHRLADLIQMKRFPPNHVLVKEGKVSPFAAYIRKGECHMLQDIHFLKKTPQETKGSRVKFIVVGKLGPMESFGEVSILLNRPSPCSIVTATEIQVGIIQPDALKGLDSVTLSLMLQTAQPTYGNLSQDEMNLEYVRQGSLKEWDHVKKKVLSEALFYNGIQEGHRLTREGLSFCLE</sequence>
<accession>A0ABD0XCX3</accession>
<dbReference type="InterPro" id="IPR018490">
    <property type="entry name" value="cNMP-bd_dom_sf"/>
</dbReference>
<dbReference type="Proteomes" id="UP001557470">
    <property type="component" value="Unassembled WGS sequence"/>
</dbReference>
<evidence type="ECO:0000313" key="3">
    <source>
        <dbReference type="Proteomes" id="UP001557470"/>
    </source>
</evidence>
<dbReference type="InterPro" id="IPR014710">
    <property type="entry name" value="RmlC-like_jellyroll"/>
</dbReference>
<protein>
    <recommendedName>
        <fullName evidence="1">Cyclic nucleotide-binding domain-containing protein</fullName>
    </recommendedName>
</protein>
<proteinExistence type="predicted"/>
<dbReference type="PANTHER" id="PTHR23011:SF32">
    <property type="entry name" value="CYCLIC NUCLEOTIDE-BINDING DOMAIN-CONTAINING PROTEIN 1"/>
    <property type="match status" value="1"/>
</dbReference>
<reference evidence="2 3" key="1">
    <citation type="submission" date="2024-06" db="EMBL/GenBank/DDBJ databases">
        <authorList>
            <person name="Pan Q."/>
            <person name="Wen M."/>
            <person name="Jouanno E."/>
            <person name="Zahm M."/>
            <person name="Klopp C."/>
            <person name="Cabau C."/>
            <person name="Louis A."/>
            <person name="Berthelot C."/>
            <person name="Parey E."/>
            <person name="Roest Crollius H."/>
            <person name="Montfort J."/>
            <person name="Robinson-Rechavi M."/>
            <person name="Bouchez O."/>
            <person name="Lampietro C."/>
            <person name="Lopez Roques C."/>
            <person name="Donnadieu C."/>
            <person name="Postlethwait J."/>
            <person name="Bobe J."/>
            <person name="Verreycken H."/>
            <person name="Guiguen Y."/>
        </authorList>
    </citation>
    <scope>NUCLEOTIDE SEQUENCE [LARGE SCALE GENOMIC DNA]</scope>
    <source>
        <strain evidence="2">Up_M1</strain>
        <tissue evidence="2">Testis</tissue>
    </source>
</reference>
<comment type="caution">
    <text evidence="2">The sequence shown here is derived from an EMBL/GenBank/DDBJ whole genome shotgun (WGS) entry which is preliminary data.</text>
</comment>
<gene>
    <name evidence="2" type="ORF">UPYG_G00075800</name>
</gene>
<feature type="domain" description="Cyclic nucleotide-binding" evidence="1">
    <location>
        <begin position="261"/>
        <end position="375"/>
    </location>
</feature>
<dbReference type="CDD" id="cd00038">
    <property type="entry name" value="CAP_ED"/>
    <property type="match status" value="1"/>
</dbReference>
<dbReference type="PANTHER" id="PTHR23011">
    <property type="entry name" value="CYCLIC NUCLEOTIDE-BINDING DOMAIN CONTAINING PROTEIN"/>
    <property type="match status" value="1"/>
</dbReference>
<dbReference type="AlphaFoldDB" id="A0ABD0XCX3"/>
<dbReference type="Gene3D" id="2.60.120.10">
    <property type="entry name" value="Jelly Rolls"/>
    <property type="match status" value="2"/>
</dbReference>
<keyword evidence="3" id="KW-1185">Reference proteome</keyword>